<dbReference type="RefSeq" id="WP_116303143.1">
    <property type="nucleotide sequence ID" value="NZ_NFZV01000018.1"/>
</dbReference>
<gene>
    <name evidence="2" type="ORF">CAL65_15620</name>
</gene>
<dbReference type="Proteomes" id="UP000256763">
    <property type="component" value="Unassembled WGS sequence"/>
</dbReference>
<feature type="compositionally biased region" description="Basic and acidic residues" evidence="1">
    <location>
        <begin position="59"/>
        <end position="72"/>
    </location>
</feature>
<keyword evidence="3" id="KW-1185">Reference proteome</keyword>
<organism evidence="2 3">
    <name type="scientific">Alkalilimnicola ehrlichii</name>
    <dbReference type="NCBI Taxonomy" id="351052"/>
    <lineage>
        <taxon>Bacteria</taxon>
        <taxon>Pseudomonadati</taxon>
        <taxon>Pseudomonadota</taxon>
        <taxon>Gammaproteobacteria</taxon>
        <taxon>Chromatiales</taxon>
        <taxon>Ectothiorhodospiraceae</taxon>
        <taxon>Alkalilimnicola</taxon>
    </lineage>
</organism>
<evidence type="ECO:0000313" key="2">
    <source>
        <dbReference type="EMBL" id="RFA34086.1"/>
    </source>
</evidence>
<reference evidence="3" key="1">
    <citation type="submission" date="2017-05" db="EMBL/GenBank/DDBJ databases">
        <authorList>
            <person name="Sharma S."/>
            <person name="Sidhu C."/>
            <person name="Pinnaka A.K."/>
        </authorList>
    </citation>
    <scope>NUCLEOTIDE SEQUENCE [LARGE SCALE GENOMIC DNA]</scope>
    <source>
        <strain evidence="3">AK93</strain>
    </source>
</reference>
<sequence length="119" mass="13014">MTIEASDLDLIQEAGHSADFLLEGLANLVNAKNSLGNDVAVDLRQQALVLQASDLGIPPEHDPAHPHLRERLPTAATMPTPPNYARRWRRWGCEYLSYVDPFLAACSSARRTSRPAPGA</sequence>
<dbReference type="AlphaFoldDB" id="A0A3E0WQ19"/>
<protein>
    <submittedName>
        <fullName evidence="2">Uncharacterized protein</fullName>
    </submittedName>
</protein>
<dbReference type="EMBL" id="NFZW01000017">
    <property type="protein sequence ID" value="RFA34086.1"/>
    <property type="molecule type" value="Genomic_DNA"/>
</dbReference>
<evidence type="ECO:0000313" key="3">
    <source>
        <dbReference type="Proteomes" id="UP000256763"/>
    </source>
</evidence>
<comment type="caution">
    <text evidence="2">The sequence shown here is derived from an EMBL/GenBank/DDBJ whole genome shotgun (WGS) entry which is preliminary data.</text>
</comment>
<name>A0A3E0WQ19_9GAMM</name>
<accession>A0A3E0WQ19</accession>
<feature type="region of interest" description="Disordered" evidence="1">
    <location>
        <begin position="55"/>
        <end position="79"/>
    </location>
</feature>
<proteinExistence type="predicted"/>
<evidence type="ECO:0000256" key="1">
    <source>
        <dbReference type="SAM" id="MobiDB-lite"/>
    </source>
</evidence>